<dbReference type="PROSITE" id="PS50195">
    <property type="entry name" value="PX"/>
    <property type="match status" value="1"/>
</dbReference>
<gene>
    <name evidence="2" type="primary">SNX4</name>
    <name evidence="2" type="ORF">CM83_7913</name>
</gene>
<dbReference type="Gene3D" id="3.30.1520.10">
    <property type="entry name" value="Phox-like domain"/>
    <property type="match status" value="1"/>
</dbReference>
<dbReference type="SUPFAM" id="SSF64268">
    <property type="entry name" value="PX domain"/>
    <property type="match status" value="1"/>
</dbReference>
<name>A0A0A9X5Y0_LYGHE</name>
<protein>
    <submittedName>
        <fullName evidence="2">Sorting nexin-4</fullName>
    </submittedName>
</protein>
<accession>A0A0A9X5Y0</accession>
<dbReference type="InterPro" id="IPR036871">
    <property type="entry name" value="PX_dom_sf"/>
</dbReference>
<proteinExistence type="predicted"/>
<dbReference type="GO" id="GO:0035091">
    <property type="term" value="F:phosphatidylinositol binding"/>
    <property type="evidence" value="ECO:0007669"/>
    <property type="project" value="InterPro"/>
</dbReference>
<reference evidence="2" key="1">
    <citation type="journal article" date="2014" name="PLoS ONE">
        <title>Transcriptome-Based Identification of ABC Transporters in the Western Tarnished Plant Bug Lygus hesperus.</title>
        <authorList>
            <person name="Hull J.J."/>
            <person name="Chaney K."/>
            <person name="Geib S.M."/>
            <person name="Fabrick J.A."/>
            <person name="Brent C.S."/>
            <person name="Walsh D."/>
            <person name="Lavine L.C."/>
        </authorList>
    </citation>
    <scope>NUCLEOTIDE SEQUENCE</scope>
</reference>
<feature type="domain" description="PX" evidence="1">
    <location>
        <begin position="1"/>
        <end position="85"/>
    </location>
</feature>
<evidence type="ECO:0000313" key="2">
    <source>
        <dbReference type="EMBL" id="JAG12505.1"/>
    </source>
</evidence>
<evidence type="ECO:0000259" key="1">
    <source>
        <dbReference type="PROSITE" id="PS50195"/>
    </source>
</evidence>
<dbReference type="Pfam" id="PF00787">
    <property type="entry name" value="PX"/>
    <property type="match status" value="1"/>
</dbReference>
<sequence length="104" mass="11969">MVERRYSEVVDLRELLVCQFPTLIIPPLPAKSAVRDVETFLNAGDAIAIQRFNLQFFLKEIAAMPVVMFFSEWTAPFFLDPRDSFETSTLLRIRAALKAFRTVN</sequence>
<dbReference type="EMBL" id="GBHO01031099">
    <property type="protein sequence ID" value="JAG12505.1"/>
    <property type="molecule type" value="Transcribed_RNA"/>
</dbReference>
<dbReference type="AlphaFoldDB" id="A0A0A9X5Y0"/>
<dbReference type="InterPro" id="IPR001683">
    <property type="entry name" value="PX_dom"/>
</dbReference>
<organism evidence="2">
    <name type="scientific">Lygus hesperus</name>
    <name type="common">Western plant bug</name>
    <dbReference type="NCBI Taxonomy" id="30085"/>
    <lineage>
        <taxon>Eukaryota</taxon>
        <taxon>Metazoa</taxon>
        <taxon>Ecdysozoa</taxon>
        <taxon>Arthropoda</taxon>
        <taxon>Hexapoda</taxon>
        <taxon>Insecta</taxon>
        <taxon>Pterygota</taxon>
        <taxon>Neoptera</taxon>
        <taxon>Paraneoptera</taxon>
        <taxon>Hemiptera</taxon>
        <taxon>Heteroptera</taxon>
        <taxon>Panheteroptera</taxon>
        <taxon>Cimicomorpha</taxon>
        <taxon>Miridae</taxon>
        <taxon>Mirini</taxon>
        <taxon>Lygus</taxon>
    </lineage>
</organism>
<reference evidence="2" key="2">
    <citation type="submission" date="2014-07" db="EMBL/GenBank/DDBJ databases">
        <authorList>
            <person name="Hull J."/>
        </authorList>
    </citation>
    <scope>NUCLEOTIDE SEQUENCE</scope>
</reference>